<accession>A0A2S4Q0M9</accession>
<dbReference type="OrthoDB" id="10507347at2759"/>
<name>A0A2S4Q0M9_9PEZI</name>
<proteinExistence type="predicted"/>
<organism evidence="1 2">
    <name type="scientific">Erysiphe pulchra</name>
    <dbReference type="NCBI Taxonomy" id="225359"/>
    <lineage>
        <taxon>Eukaryota</taxon>
        <taxon>Fungi</taxon>
        <taxon>Dikarya</taxon>
        <taxon>Ascomycota</taxon>
        <taxon>Pezizomycotina</taxon>
        <taxon>Leotiomycetes</taxon>
        <taxon>Erysiphales</taxon>
        <taxon>Erysiphaceae</taxon>
        <taxon>Erysiphe</taxon>
    </lineage>
</organism>
<dbReference type="Proteomes" id="UP000237438">
    <property type="component" value="Unassembled WGS sequence"/>
</dbReference>
<gene>
    <name evidence="1" type="ORF">EPUL_000748</name>
</gene>
<dbReference type="EMBL" id="PEDP01000063">
    <property type="protein sequence ID" value="POS87839.1"/>
    <property type="molecule type" value="Genomic_DNA"/>
</dbReference>
<keyword evidence="2" id="KW-1185">Reference proteome</keyword>
<dbReference type="AlphaFoldDB" id="A0A2S4Q0M9"/>
<comment type="caution">
    <text evidence="1">The sequence shown here is derived from an EMBL/GenBank/DDBJ whole genome shotgun (WGS) entry which is preliminary data.</text>
</comment>
<evidence type="ECO:0000313" key="2">
    <source>
        <dbReference type="Proteomes" id="UP000237438"/>
    </source>
</evidence>
<evidence type="ECO:0000313" key="1">
    <source>
        <dbReference type="EMBL" id="POS87839.1"/>
    </source>
</evidence>
<reference evidence="1 2" key="1">
    <citation type="submission" date="2017-10" db="EMBL/GenBank/DDBJ databases">
        <title>Development of genomic resources for the powdery mildew, Erysiphe pulchra.</title>
        <authorList>
            <person name="Wadl P.A."/>
            <person name="Mack B.M."/>
            <person name="Moore G."/>
            <person name="Beltz S.B."/>
        </authorList>
    </citation>
    <scope>NUCLEOTIDE SEQUENCE [LARGE SCALE GENOMIC DNA]</scope>
    <source>
        <strain evidence="1">Cflorida</strain>
    </source>
</reference>
<sequence>MDAIKGLLDLTNPYHKKLEEEQPGVGTDFMALLADSASKAMRWERVYTNLSNFLSSNSKVLKPSWAEKAGVDENRQNTLLNKKTIRASQPRGQGEKDRLVIIRLGPDFEARETGSFELRQKIQQIIPDSVALLAPSPAKTATLLQYKEAIENRFGDANFERQETCKTFILGPNPKKIRGLDGFYDPFDGLLQEELAPIRGAVPIRHVN</sequence>
<protein>
    <submittedName>
        <fullName evidence="1">Uncharacterized protein</fullName>
    </submittedName>
</protein>